<dbReference type="WBParaSite" id="HDID_0000204201-mRNA-1">
    <property type="protein sequence ID" value="HDID_0000204201-mRNA-1"/>
    <property type="gene ID" value="HDID_0000204201"/>
</dbReference>
<dbReference type="FunFam" id="4.10.1040.10:FF:000001">
    <property type="entry name" value="doublesex- and mab-3-related transcription factor 1"/>
    <property type="match status" value="1"/>
</dbReference>
<dbReference type="InterPro" id="IPR001275">
    <property type="entry name" value="DM_DNA-bd"/>
</dbReference>
<dbReference type="InterPro" id="IPR036407">
    <property type="entry name" value="DM_DNA-bd_sf"/>
</dbReference>
<dbReference type="GO" id="GO:0000981">
    <property type="term" value="F:DNA-binding transcription factor activity, RNA polymerase II-specific"/>
    <property type="evidence" value="ECO:0007669"/>
    <property type="project" value="TreeGrafter"/>
</dbReference>
<feature type="DNA-binding region" description="DM" evidence="5">
    <location>
        <begin position="20"/>
        <end position="67"/>
    </location>
</feature>
<dbReference type="GO" id="GO:0007548">
    <property type="term" value="P:sex differentiation"/>
    <property type="evidence" value="ECO:0007669"/>
    <property type="project" value="TreeGrafter"/>
</dbReference>
<dbReference type="STRING" id="6216.A0A158QCW0"/>
<evidence type="ECO:0000256" key="2">
    <source>
        <dbReference type="ARBA" id="ARBA00022833"/>
    </source>
</evidence>
<protein>
    <submittedName>
        <fullName evidence="9">DM domain-containing protein</fullName>
    </submittedName>
</protein>
<evidence type="ECO:0000313" key="8">
    <source>
        <dbReference type="Proteomes" id="UP000274504"/>
    </source>
</evidence>
<dbReference type="InterPro" id="IPR026607">
    <property type="entry name" value="DMRT"/>
</dbReference>
<keyword evidence="3 5" id="KW-0238">DNA-binding</keyword>
<dbReference type="Proteomes" id="UP000274504">
    <property type="component" value="Unassembled WGS sequence"/>
</dbReference>
<reference evidence="7 8" key="2">
    <citation type="submission" date="2018-11" db="EMBL/GenBank/DDBJ databases">
        <authorList>
            <consortium name="Pathogen Informatics"/>
        </authorList>
    </citation>
    <scope>NUCLEOTIDE SEQUENCE [LARGE SCALE GENOMIC DNA]</scope>
</reference>
<proteinExistence type="predicted"/>
<evidence type="ECO:0000313" key="7">
    <source>
        <dbReference type="EMBL" id="VDL19504.1"/>
    </source>
</evidence>
<comment type="subcellular location">
    <subcellularLocation>
        <location evidence="5">Nucleus</location>
    </subcellularLocation>
</comment>
<reference evidence="9" key="1">
    <citation type="submission" date="2016-04" db="UniProtKB">
        <authorList>
            <consortium name="WormBaseParasite"/>
        </authorList>
    </citation>
    <scope>IDENTIFICATION</scope>
</reference>
<sequence length="84" mass="9944">MDSDNPQYSDQRTGVRRPRCARCRNHGLVNLIRGHKRDCPYRDCRCEECILVVERQRIMAAQVALKRKQNAEDREIEAIFPKFI</sequence>
<dbReference type="SUPFAM" id="SSF82927">
    <property type="entry name" value="Cysteine-rich DNA binding domain, (DM domain)"/>
    <property type="match status" value="1"/>
</dbReference>
<evidence type="ECO:0000256" key="3">
    <source>
        <dbReference type="ARBA" id="ARBA00023125"/>
    </source>
</evidence>
<dbReference type="SMART" id="SM00301">
    <property type="entry name" value="DM"/>
    <property type="match status" value="1"/>
</dbReference>
<evidence type="ECO:0000256" key="1">
    <source>
        <dbReference type="ARBA" id="ARBA00022723"/>
    </source>
</evidence>
<gene>
    <name evidence="7" type="ORF">HDID_LOCUS2043</name>
</gene>
<evidence type="ECO:0000256" key="5">
    <source>
        <dbReference type="PROSITE-ProRule" id="PRU00070"/>
    </source>
</evidence>
<organism evidence="9">
    <name type="scientific">Hymenolepis diminuta</name>
    <name type="common">Rat tapeworm</name>
    <dbReference type="NCBI Taxonomy" id="6216"/>
    <lineage>
        <taxon>Eukaryota</taxon>
        <taxon>Metazoa</taxon>
        <taxon>Spiralia</taxon>
        <taxon>Lophotrochozoa</taxon>
        <taxon>Platyhelminthes</taxon>
        <taxon>Cestoda</taxon>
        <taxon>Eucestoda</taxon>
        <taxon>Cyclophyllidea</taxon>
        <taxon>Hymenolepididae</taxon>
        <taxon>Hymenolepis</taxon>
    </lineage>
</organism>
<keyword evidence="2 5" id="KW-0862">Zinc</keyword>
<dbReference type="GO" id="GO:0046872">
    <property type="term" value="F:metal ion binding"/>
    <property type="evidence" value="ECO:0007669"/>
    <property type="project" value="UniProtKB-KW"/>
</dbReference>
<dbReference type="AlphaFoldDB" id="A0A158QCW0"/>
<evidence type="ECO:0000259" key="6">
    <source>
        <dbReference type="PROSITE" id="PS50809"/>
    </source>
</evidence>
<keyword evidence="4 5" id="KW-0539">Nucleus</keyword>
<dbReference type="Pfam" id="PF00751">
    <property type="entry name" value="DM"/>
    <property type="match status" value="1"/>
</dbReference>
<dbReference type="PROSITE" id="PS40000">
    <property type="entry name" value="DM_1"/>
    <property type="match status" value="1"/>
</dbReference>
<dbReference type="EMBL" id="UYSG01000450">
    <property type="protein sequence ID" value="VDL19504.1"/>
    <property type="molecule type" value="Genomic_DNA"/>
</dbReference>
<name>A0A158QCW0_HYMDI</name>
<dbReference type="PROSITE" id="PS50809">
    <property type="entry name" value="DM_2"/>
    <property type="match status" value="1"/>
</dbReference>
<accession>A0A158QCW0</accession>
<dbReference type="OrthoDB" id="6162476at2759"/>
<dbReference type="PANTHER" id="PTHR12322:SF118">
    <property type="entry name" value="DM DOMAIN-CONTAINING PROTEIN"/>
    <property type="match status" value="1"/>
</dbReference>
<evidence type="ECO:0000313" key="9">
    <source>
        <dbReference type="WBParaSite" id="HDID_0000204201-mRNA-1"/>
    </source>
</evidence>
<dbReference type="GO" id="GO:0005634">
    <property type="term" value="C:nucleus"/>
    <property type="evidence" value="ECO:0007669"/>
    <property type="project" value="UniProtKB-SubCell"/>
</dbReference>
<feature type="domain" description="DM" evidence="6">
    <location>
        <begin position="20"/>
        <end position="67"/>
    </location>
</feature>
<evidence type="ECO:0000256" key="4">
    <source>
        <dbReference type="ARBA" id="ARBA00023242"/>
    </source>
</evidence>
<dbReference type="GO" id="GO:0000978">
    <property type="term" value="F:RNA polymerase II cis-regulatory region sequence-specific DNA binding"/>
    <property type="evidence" value="ECO:0007669"/>
    <property type="project" value="TreeGrafter"/>
</dbReference>
<dbReference type="Gene3D" id="4.10.1040.10">
    <property type="entry name" value="DM DNA-binding domain"/>
    <property type="match status" value="1"/>
</dbReference>
<dbReference type="PANTHER" id="PTHR12322">
    <property type="entry name" value="DOUBLESEX AND MAB-3 RELATED TRANSCRIPTION FACTOR DMRT"/>
    <property type="match status" value="1"/>
</dbReference>
<keyword evidence="1 5" id="KW-0479">Metal-binding</keyword>